<organism evidence="1 2">
    <name type="scientific">Syphacia muris</name>
    <dbReference type="NCBI Taxonomy" id="451379"/>
    <lineage>
        <taxon>Eukaryota</taxon>
        <taxon>Metazoa</taxon>
        <taxon>Ecdysozoa</taxon>
        <taxon>Nematoda</taxon>
        <taxon>Chromadorea</taxon>
        <taxon>Rhabditida</taxon>
        <taxon>Spirurina</taxon>
        <taxon>Oxyuridomorpha</taxon>
        <taxon>Oxyuroidea</taxon>
        <taxon>Oxyuridae</taxon>
        <taxon>Syphacia</taxon>
    </lineage>
</organism>
<keyword evidence="1" id="KW-1185">Reference proteome</keyword>
<dbReference type="AlphaFoldDB" id="A0A0N5ASS4"/>
<dbReference type="WBParaSite" id="SMUV_0000785501-mRNA-1">
    <property type="protein sequence ID" value="SMUV_0000785501-mRNA-1"/>
    <property type="gene ID" value="SMUV_0000785501"/>
</dbReference>
<name>A0A0N5ASS4_9BILA</name>
<evidence type="ECO:0000313" key="2">
    <source>
        <dbReference type="WBParaSite" id="SMUV_0000785501-mRNA-1"/>
    </source>
</evidence>
<evidence type="ECO:0000313" key="1">
    <source>
        <dbReference type="Proteomes" id="UP000046393"/>
    </source>
</evidence>
<sequence>MAHDPASLILIIGNFLIINKPFGISCVGYKQKNGGIYHNTRINRNDLDLDNVNTLSYAYSVVFHEPKPANELTISSVLPYLSAKFAEPRLQFCFGLKRYSLMYVSGPVVLPCNKKYFKKLKVSTLRYHPDELNEGFHHRALAICKGIPFKLKGHVKGSAVFEEVGEHSEYIFLQNSKFGRRALRAKFAVTGSMDYSVLKSAYGCSLIDIVFAKFNRHLPRLMLTSILCPILGDHMYMRRVVSIDGERKLISPKNLYRSRQVKDDYSFFSNRLQLTATEFSNLPLYWHVYRTTFPLNNSEKSEESMDLIASCPLPTHMTEMLKNLEMYDVAIRHLEKIEEKISSQYVNA</sequence>
<proteinExistence type="predicted"/>
<reference evidence="2" key="1">
    <citation type="submission" date="2017-02" db="UniProtKB">
        <authorList>
            <consortium name="WormBaseParasite"/>
        </authorList>
    </citation>
    <scope>IDENTIFICATION</scope>
</reference>
<dbReference type="STRING" id="451379.A0A0N5ASS4"/>
<protein>
    <submittedName>
        <fullName evidence="2">DUF362 domain-containing protein</fullName>
    </submittedName>
</protein>
<accession>A0A0N5ASS4</accession>
<dbReference type="Gene3D" id="3.30.2350.10">
    <property type="entry name" value="Pseudouridine synthase"/>
    <property type="match status" value="1"/>
</dbReference>
<dbReference type="Proteomes" id="UP000046393">
    <property type="component" value="Unplaced"/>
</dbReference>